<dbReference type="InterPro" id="IPR001841">
    <property type="entry name" value="Znf_RING"/>
</dbReference>
<dbReference type="InterPro" id="IPR013083">
    <property type="entry name" value="Znf_RING/FYVE/PHD"/>
</dbReference>
<organism evidence="6 7">
    <name type="scientific">Pristionchus mayeri</name>
    <dbReference type="NCBI Taxonomy" id="1317129"/>
    <lineage>
        <taxon>Eukaryota</taxon>
        <taxon>Metazoa</taxon>
        <taxon>Ecdysozoa</taxon>
        <taxon>Nematoda</taxon>
        <taxon>Chromadorea</taxon>
        <taxon>Rhabditida</taxon>
        <taxon>Rhabditina</taxon>
        <taxon>Diplogasteromorpha</taxon>
        <taxon>Diplogasteroidea</taxon>
        <taxon>Neodiplogasteridae</taxon>
        <taxon>Pristionchus</taxon>
    </lineage>
</organism>
<dbReference type="GO" id="GO:0008270">
    <property type="term" value="F:zinc ion binding"/>
    <property type="evidence" value="ECO:0007669"/>
    <property type="project" value="UniProtKB-KW"/>
</dbReference>
<keyword evidence="2 4" id="KW-0863">Zinc-finger</keyword>
<sequence>AEKTRRVDALRAENEKSAGTVFSRACHECRAPHPLERVVLTHCGHAVCRACADADARRSLLLCTTCETVSAFVRLFEEKTEEGVRHTDDSPAASISRVCGVCYAANPAVRAVITTCGHVACLACIEQLKSANRVKCPFCRENSPVVRLVEPLLSK</sequence>
<evidence type="ECO:0000259" key="5">
    <source>
        <dbReference type="PROSITE" id="PS50089"/>
    </source>
</evidence>
<protein>
    <recommendedName>
        <fullName evidence="5">RING-type domain-containing protein</fullName>
    </recommendedName>
</protein>
<dbReference type="SMART" id="SM00184">
    <property type="entry name" value="RING"/>
    <property type="match status" value="2"/>
</dbReference>
<evidence type="ECO:0000313" key="7">
    <source>
        <dbReference type="Proteomes" id="UP001328107"/>
    </source>
</evidence>
<dbReference type="PANTHER" id="PTHR16450">
    <property type="entry name" value="RING FINGER PROTEIN 186"/>
    <property type="match status" value="1"/>
</dbReference>
<dbReference type="SUPFAM" id="SSF57850">
    <property type="entry name" value="RING/U-box"/>
    <property type="match status" value="2"/>
</dbReference>
<feature type="non-terminal residue" evidence="6">
    <location>
        <position position="1"/>
    </location>
</feature>
<dbReference type="AlphaFoldDB" id="A0AAN4ZEB9"/>
<comment type="caution">
    <text evidence="6">The sequence shown here is derived from an EMBL/GenBank/DDBJ whole genome shotgun (WGS) entry which is preliminary data.</text>
</comment>
<evidence type="ECO:0000256" key="3">
    <source>
        <dbReference type="ARBA" id="ARBA00022833"/>
    </source>
</evidence>
<keyword evidence="7" id="KW-1185">Reference proteome</keyword>
<keyword evidence="1" id="KW-0479">Metal-binding</keyword>
<dbReference type="InterPro" id="IPR017907">
    <property type="entry name" value="Znf_RING_CS"/>
</dbReference>
<dbReference type="Pfam" id="PF14634">
    <property type="entry name" value="zf-RING_5"/>
    <property type="match status" value="1"/>
</dbReference>
<dbReference type="EMBL" id="BTRK01000002">
    <property type="protein sequence ID" value="GMR37979.1"/>
    <property type="molecule type" value="Genomic_DNA"/>
</dbReference>
<feature type="non-terminal residue" evidence="6">
    <location>
        <position position="155"/>
    </location>
</feature>
<dbReference type="PANTHER" id="PTHR16450:SF1">
    <property type="entry name" value="PROTEIN CBG12045"/>
    <property type="match status" value="1"/>
</dbReference>
<dbReference type="PROSITE" id="PS00518">
    <property type="entry name" value="ZF_RING_1"/>
    <property type="match status" value="1"/>
</dbReference>
<dbReference type="PROSITE" id="PS50089">
    <property type="entry name" value="ZF_RING_2"/>
    <property type="match status" value="1"/>
</dbReference>
<dbReference type="Gene3D" id="3.30.40.10">
    <property type="entry name" value="Zinc/RING finger domain, C3HC4 (zinc finger)"/>
    <property type="match status" value="2"/>
</dbReference>
<name>A0AAN4ZEB9_9BILA</name>
<reference evidence="7" key="1">
    <citation type="submission" date="2022-10" db="EMBL/GenBank/DDBJ databases">
        <title>Genome assembly of Pristionchus species.</title>
        <authorList>
            <person name="Yoshida K."/>
            <person name="Sommer R.J."/>
        </authorList>
    </citation>
    <scope>NUCLEOTIDE SEQUENCE [LARGE SCALE GENOMIC DNA]</scope>
    <source>
        <strain evidence="7">RS5460</strain>
    </source>
</reference>
<keyword evidence="3" id="KW-0862">Zinc</keyword>
<evidence type="ECO:0000256" key="4">
    <source>
        <dbReference type="PROSITE-ProRule" id="PRU00175"/>
    </source>
</evidence>
<dbReference type="Proteomes" id="UP001328107">
    <property type="component" value="Unassembled WGS sequence"/>
</dbReference>
<feature type="domain" description="RING-type" evidence="5">
    <location>
        <begin position="99"/>
        <end position="140"/>
    </location>
</feature>
<proteinExistence type="predicted"/>
<evidence type="ECO:0000313" key="6">
    <source>
        <dbReference type="EMBL" id="GMR37979.1"/>
    </source>
</evidence>
<evidence type="ECO:0000256" key="1">
    <source>
        <dbReference type="ARBA" id="ARBA00022723"/>
    </source>
</evidence>
<accession>A0AAN4ZEB9</accession>
<evidence type="ECO:0000256" key="2">
    <source>
        <dbReference type="ARBA" id="ARBA00022771"/>
    </source>
</evidence>
<dbReference type="CDD" id="cd16449">
    <property type="entry name" value="RING-HC"/>
    <property type="match status" value="1"/>
</dbReference>
<gene>
    <name evidence="6" type="ORF">PMAYCL1PPCAC_08174</name>
</gene>